<dbReference type="CDD" id="cd03443">
    <property type="entry name" value="PaaI_thioesterase"/>
    <property type="match status" value="1"/>
</dbReference>
<dbReference type="EMBL" id="FOGU01000008">
    <property type="protein sequence ID" value="SES24374.1"/>
    <property type="molecule type" value="Genomic_DNA"/>
</dbReference>
<name>A0A1H9VSA3_9RHOB</name>
<keyword evidence="4" id="KW-1185">Reference proteome</keyword>
<dbReference type="GO" id="GO:0005829">
    <property type="term" value="C:cytosol"/>
    <property type="evidence" value="ECO:0007669"/>
    <property type="project" value="TreeGrafter"/>
</dbReference>
<evidence type="ECO:0000256" key="1">
    <source>
        <dbReference type="ARBA" id="ARBA00022801"/>
    </source>
</evidence>
<dbReference type="STRING" id="641238.SAMN04490244_10846"/>
<dbReference type="AlphaFoldDB" id="A0A1H9VSA3"/>
<reference evidence="3 4" key="1">
    <citation type="submission" date="2016-10" db="EMBL/GenBank/DDBJ databases">
        <authorList>
            <person name="de Groot N.N."/>
        </authorList>
    </citation>
    <scope>NUCLEOTIDE SEQUENCE [LARGE SCALE GENOMIC DNA]</scope>
    <source>
        <strain evidence="3 4">DSM 23042</strain>
    </source>
</reference>
<sequence>MTDRQMTIARQFIEAIPHARALGMELTAVGEGHAAISMPYDEKLIGDPATRVIHGGAVSALMDTCAGAAVMSHPENAGDTATIDLRIDYMRAAVPGQTIRARADCYHVTRTVAFVRAVAMDDDDDNPVAAATGAFTFSRTEAAT</sequence>
<dbReference type="Pfam" id="PF03061">
    <property type="entry name" value="4HBT"/>
    <property type="match status" value="1"/>
</dbReference>
<feature type="domain" description="Thioesterase" evidence="2">
    <location>
        <begin position="52"/>
        <end position="125"/>
    </location>
</feature>
<dbReference type="Gene3D" id="3.10.129.10">
    <property type="entry name" value="Hotdog Thioesterase"/>
    <property type="match status" value="1"/>
</dbReference>
<dbReference type="InterPro" id="IPR003736">
    <property type="entry name" value="PAAI_dom"/>
</dbReference>
<dbReference type="InterPro" id="IPR029069">
    <property type="entry name" value="HotDog_dom_sf"/>
</dbReference>
<evidence type="ECO:0000259" key="2">
    <source>
        <dbReference type="Pfam" id="PF03061"/>
    </source>
</evidence>
<organism evidence="3 4">
    <name type="scientific">Tranquillimonas rosea</name>
    <dbReference type="NCBI Taxonomy" id="641238"/>
    <lineage>
        <taxon>Bacteria</taxon>
        <taxon>Pseudomonadati</taxon>
        <taxon>Pseudomonadota</taxon>
        <taxon>Alphaproteobacteria</taxon>
        <taxon>Rhodobacterales</taxon>
        <taxon>Roseobacteraceae</taxon>
        <taxon>Tranquillimonas</taxon>
    </lineage>
</organism>
<evidence type="ECO:0000313" key="3">
    <source>
        <dbReference type="EMBL" id="SES24374.1"/>
    </source>
</evidence>
<dbReference type="PANTHER" id="PTHR43240">
    <property type="entry name" value="1,4-DIHYDROXY-2-NAPHTHOYL-COA THIOESTERASE 1"/>
    <property type="match status" value="1"/>
</dbReference>
<proteinExistence type="predicted"/>
<dbReference type="Proteomes" id="UP000198885">
    <property type="component" value="Unassembled WGS sequence"/>
</dbReference>
<gene>
    <name evidence="3" type="ORF">SAMN04490244_10846</name>
</gene>
<dbReference type="RefSeq" id="WP_092694618.1">
    <property type="nucleotide sequence ID" value="NZ_CBDDGO010000004.1"/>
</dbReference>
<dbReference type="PANTHER" id="PTHR43240:SF7">
    <property type="entry name" value="BLR7284 PROTEIN"/>
    <property type="match status" value="1"/>
</dbReference>
<dbReference type="NCBIfam" id="TIGR00369">
    <property type="entry name" value="unchar_dom_1"/>
    <property type="match status" value="1"/>
</dbReference>
<dbReference type="SUPFAM" id="SSF54637">
    <property type="entry name" value="Thioesterase/thiol ester dehydrase-isomerase"/>
    <property type="match status" value="1"/>
</dbReference>
<keyword evidence="1" id="KW-0378">Hydrolase</keyword>
<dbReference type="OrthoDB" id="9813158at2"/>
<dbReference type="GO" id="GO:0061522">
    <property type="term" value="F:1,4-dihydroxy-2-naphthoyl-CoA thioesterase activity"/>
    <property type="evidence" value="ECO:0007669"/>
    <property type="project" value="TreeGrafter"/>
</dbReference>
<protein>
    <submittedName>
        <fullName evidence="3">Uncharacterized domain 1-containing protein</fullName>
    </submittedName>
</protein>
<evidence type="ECO:0000313" key="4">
    <source>
        <dbReference type="Proteomes" id="UP000198885"/>
    </source>
</evidence>
<accession>A0A1H9VSA3</accession>
<dbReference type="InterPro" id="IPR006683">
    <property type="entry name" value="Thioestr_dom"/>
</dbReference>